<sequence>MIKICDIIAFRAGAGRAFADTLTFDTIDFGALAYPNGKEVAT</sequence>
<name>A0A0V8D1A6_LACLL</name>
<dbReference type="Proteomes" id="UP000054230">
    <property type="component" value="Unassembled WGS sequence"/>
</dbReference>
<gene>
    <name evidence="1" type="ORF">LMG8520_1950</name>
</gene>
<proteinExistence type="predicted"/>
<organism evidence="1 2">
    <name type="scientific">Lactococcus lactis subsp. lactis</name>
    <name type="common">Streptococcus lactis</name>
    <dbReference type="NCBI Taxonomy" id="1360"/>
    <lineage>
        <taxon>Bacteria</taxon>
        <taxon>Bacillati</taxon>
        <taxon>Bacillota</taxon>
        <taxon>Bacilli</taxon>
        <taxon>Lactobacillales</taxon>
        <taxon>Streptococcaceae</taxon>
        <taxon>Lactococcus</taxon>
    </lineage>
</organism>
<reference evidence="2" key="1">
    <citation type="submission" date="2015-10" db="EMBL/GenBank/DDBJ databases">
        <title>Draft Genome Sequences of 11 Lactococcus lactis subspecies cremoris strains.</title>
        <authorList>
            <person name="Wels M."/>
            <person name="Backus L."/>
            <person name="Boekhorst J."/>
            <person name="Dijkstra A."/>
            <person name="Beerthuizen M."/>
            <person name="Kelly W."/>
            <person name="Siezen R."/>
            <person name="Bachmann H."/>
            <person name="Van Hijum S."/>
        </authorList>
    </citation>
    <scope>NUCLEOTIDE SEQUENCE [LARGE SCALE GENOMIC DNA]</scope>
    <source>
        <strain evidence="2">LMG8520</strain>
    </source>
</reference>
<evidence type="ECO:0000313" key="1">
    <source>
        <dbReference type="EMBL" id="KSU07173.1"/>
    </source>
</evidence>
<dbReference type="EMBL" id="LKLP01000093">
    <property type="protein sequence ID" value="KSU07173.1"/>
    <property type="molecule type" value="Genomic_DNA"/>
</dbReference>
<protein>
    <submittedName>
        <fullName evidence="1">Uncharacterized protein</fullName>
    </submittedName>
</protein>
<accession>A0A0V8D1A6</accession>
<comment type="caution">
    <text evidence="1">The sequence shown here is derived from an EMBL/GenBank/DDBJ whole genome shotgun (WGS) entry which is preliminary data.</text>
</comment>
<dbReference type="AlphaFoldDB" id="A0A0V8D1A6"/>
<dbReference type="PATRIC" id="fig|1360.106.peg.2509"/>
<evidence type="ECO:0000313" key="2">
    <source>
        <dbReference type="Proteomes" id="UP000054230"/>
    </source>
</evidence>